<feature type="compositionally biased region" description="Polar residues" evidence="1">
    <location>
        <begin position="151"/>
        <end position="161"/>
    </location>
</feature>
<feature type="compositionally biased region" description="Polar residues" evidence="1">
    <location>
        <begin position="95"/>
        <end position="121"/>
    </location>
</feature>
<dbReference type="Proteomes" id="UP001302321">
    <property type="component" value="Unassembled WGS sequence"/>
</dbReference>
<evidence type="ECO:0000256" key="1">
    <source>
        <dbReference type="SAM" id="MobiDB-lite"/>
    </source>
</evidence>
<feature type="non-terminal residue" evidence="2">
    <location>
        <position position="275"/>
    </location>
</feature>
<dbReference type="EMBL" id="MU866490">
    <property type="protein sequence ID" value="KAK4171889.1"/>
    <property type="molecule type" value="Genomic_DNA"/>
</dbReference>
<feature type="compositionally biased region" description="Low complexity" evidence="1">
    <location>
        <begin position="59"/>
        <end position="68"/>
    </location>
</feature>
<proteinExistence type="predicted"/>
<comment type="caution">
    <text evidence="2">The sequence shown here is derived from an EMBL/GenBank/DDBJ whole genome shotgun (WGS) entry which is preliminary data.</text>
</comment>
<protein>
    <submittedName>
        <fullName evidence="2">Uncharacterized protein</fullName>
    </submittedName>
</protein>
<evidence type="ECO:0000313" key="2">
    <source>
        <dbReference type="EMBL" id="KAK4171889.1"/>
    </source>
</evidence>
<reference evidence="2" key="2">
    <citation type="submission" date="2023-05" db="EMBL/GenBank/DDBJ databases">
        <authorList>
            <consortium name="Lawrence Berkeley National Laboratory"/>
            <person name="Steindorff A."/>
            <person name="Hensen N."/>
            <person name="Bonometti L."/>
            <person name="Westerberg I."/>
            <person name="Brannstrom I.O."/>
            <person name="Guillou S."/>
            <person name="Cros-Aarteil S."/>
            <person name="Calhoun S."/>
            <person name="Haridas S."/>
            <person name="Kuo A."/>
            <person name="Mondo S."/>
            <person name="Pangilinan J."/>
            <person name="Riley R."/>
            <person name="Labutti K."/>
            <person name="Andreopoulos B."/>
            <person name="Lipzen A."/>
            <person name="Chen C."/>
            <person name="Yanf M."/>
            <person name="Daum C."/>
            <person name="Ng V."/>
            <person name="Clum A."/>
            <person name="Ohm R."/>
            <person name="Martin F."/>
            <person name="Silar P."/>
            <person name="Natvig D."/>
            <person name="Lalanne C."/>
            <person name="Gautier V."/>
            <person name="Ament-Velasquez S.L."/>
            <person name="Kruys A."/>
            <person name="Hutchinson M.I."/>
            <person name="Powell A.J."/>
            <person name="Barry K."/>
            <person name="Miller A.N."/>
            <person name="Grigoriev I.V."/>
            <person name="Debuchy R."/>
            <person name="Gladieux P."/>
            <person name="Thoren M.H."/>
            <person name="Johannesson H."/>
        </authorList>
    </citation>
    <scope>NUCLEOTIDE SEQUENCE</scope>
    <source>
        <strain evidence="2">CBS 892.96</strain>
    </source>
</reference>
<gene>
    <name evidence="2" type="ORF">QBC36DRAFT_156680</name>
</gene>
<name>A0AAN6VY12_9PEZI</name>
<sequence length="275" mass="30498">DNHHRSNNNPHQHYHTTGTRRIPSWLNAIPSEAGGGSDAASRTGPSIASHHQQGPPPRCSSCQQPQQPAEKSGMPAQMNQSISPPRMKVRLHFNPPNQQLYSDTSVASSDPHNQFQTLPKLTTSTQPQSSSQQNSSQLQPFFSQPHSSQQRAPSPSNSQSVLEPLRQEIIGNFTQNCIACIFSPSSASPTLLCGRCQMIKSYVSQSCHTYRFLFLYLLPISEVFNYEEMLAYLNEVIVERVLAVEGKGNAGEEEKIVPTMDDFGVVVVKAKRRKE</sequence>
<dbReference type="AlphaFoldDB" id="A0AAN6VY12"/>
<feature type="region of interest" description="Disordered" evidence="1">
    <location>
        <begin position="1"/>
        <end position="161"/>
    </location>
</feature>
<keyword evidence="3" id="KW-1185">Reference proteome</keyword>
<reference evidence="2" key="1">
    <citation type="journal article" date="2023" name="Mol. Phylogenet. Evol.">
        <title>Genome-scale phylogeny and comparative genomics of the fungal order Sordariales.</title>
        <authorList>
            <person name="Hensen N."/>
            <person name="Bonometti L."/>
            <person name="Westerberg I."/>
            <person name="Brannstrom I.O."/>
            <person name="Guillou S."/>
            <person name="Cros-Aarteil S."/>
            <person name="Calhoun S."/>
            <person name="Haridas S."/>
            <person name="Kuo A."/>
            <person name="Mondo S."/>
            <person name="Pangilinan J."/>
            <person name="Riley R."/>
            <person name="LaButti K."/>
            <person name="Andreopoulos B."/>
            <person name="Lipzen A."/>
            <person name="Chen C."/>
            <person name="Yan M."/>
            <person name="Daum C."/>
            <person name="Ng V."/>
            <person name="Clum A."/>
            <person name="Steindorff A."/>
            <person name="Ohm R.A."/>
            <person name="Martin F."/>
            <person name="Silar P."/>
            <person name="Natvig D.O."/>
            <person name="Lalanne C."/>
            <person name="Gautier V."/>
            <person name="Ament-Velasquez S.L."/>
            <person name="Kruys A."/>
            <person name="Hutchinson M.I."/>
            <person name="Powell A.J."/>
            <person name="Barry K."/>
            <person name="Miller A.N."/>
            <person name="Grigoriev I.V."/>
            <person name="Debuchy R."/>
            <person name="Gladieux P."/>
            <person name="Hiltunen Thoren M."/>
            <person name="Johannesson H."/>
        </authorList>
    </citation>
    <scope>NUCLEOTIDE SEQUENCE</scope>
    <source>
        <strain evidence="2">CBS 892.96</strain>
    </source>
</reference>
<evidence type="ECO:0000313" key="3">
    <source>
        <dbReference type="Proteomes" id="UP001302321"/>
    </source>
</evidence>
<feature type="compositionally biased region" description="Low complexity" evidence="1">
    <location>
        <begin position="122"/>
        <end position="150"/>
    </location>
</feature>
<feature type="non-terminal residue" evidence="2">
    <location>
        <position position="1"/>
    </location>
</feature>
<feature type="compositionally biased region" description="Polar residues" evidence="1">
    <location>
        <begin position="7"/>
        <end position="19"/>
    </location>
</feature>
<accession>A0AAN6VY12</accession>
<organism evidence="2 3">
    <name type="scientific">Triangularia setosa</name>
    <dbReference type="NCBI Taxonomy" id="2587417"/>
    <lineage>
        <taxon>Eukaryota</taxon>
        <taxon>Fungi</taxon>
        <taxon>Dikarya</taxon>
        <taxon>Ascomycota</taxon>
        <taxon>Pezizomycotina</taxon>
        <taxon>Sordariomycetes</taxon>
        <taxon>Sordariomycetidae</taxon>
        <taxon>Sordariales</taxon>
        <taxon>Podosporaceae</taxon>
        <taxon>Triangularia</taxon>
    </lineage>
</organism>